<dbReference type="OrthoDB" id="5394387at2"/>
<feature type="domain" description="Putative integrase N-terminal" evidence="2">
    <location>
        <begin position="1"/>
        <end position="83"/>
    </location>
</feature>
<dbReference type="InterPro" id="IPR024457">
    <property type="entry name" value="Putative_integrase_N"/>
</dbReference>
<dbReference type="InterPro" id="IPR011010">
    <property type="entry name" value="DNA_brk_join_enz"/>
</dbReference>
<accession>A0A285V263</accession>
<keyword evidence="1" id="KW-0233">DNA recombination</keyword>
<dbReference type="EMBL" id="OBQD01000041">
    <property type="protein sequence ID" value="SOC48172.1"/>
    <property type="molecule type" value="Genomic_DNA"/>
</dbReference>
<name>A0A285V263_9HYPH</name>
<sequence>MDDLTMDLVRLCQRNRDGSYGTRSNRKRGLSAMANELRDLGYKLPNAGSLKPKHVEALVERWLDADTTEASIRNRLTWLRWWAEKVSKPNVVSRDNATYGVAERGGAIRNRAQKLDGAKFRAIECPYIKATILLQVAFGLRREEAMKFQPQAAIRTDVIMLQASWTKGGRARTIPITTLEQRQVLEHIVRFMPGRGSLIPAQLSYVEHLKRFEYHTLKSGLRNTHGFRHAYAQQRYAALTGQACPLAGGKLWEDMTAKEREADRSARRQISAELGHGRLKITDTYLGRAFQ</sequence>
<evidence type="ECO:0000313" key="4">
    <source>
        <dbReference type="EMBL" id="SOC48172.1"/>
    </source>
</evidence>
<proteinExistence type="predicted"/>
<gene>
    <name evidence="4" type="ORF">SAMN05892877_14116</name>
</gene>
<dbReference type="InterPro" id="IPR013762">
    <property type="entry name" value="Integrase-like_cat_sf"/>
</dbReference>
<dbReference type="GO" id="GO:0006310">
    <property type="term" value="P:DNA recombination"/>
    <property type="evidence" value="ECO:0007669"/>
    <property type="project" value="UniProtKB-KW"/>
</dbReference>
<reference evidence="4 5" key="1">
    <citation type="submission" date="2017-08" db="EMBL/GenBank/DDBJ databases">
        <authorList>
            <person name="de Groot N.N."/>
        </authorList>
    </citation>
    <scope>NUCLEOTIDE SEQUENCE [LARGE SCALE GENOMIC DNA]</scope>
    <source>
        <strain evidence="4 5">JC85</strain>
    </source>
</reference>
<dbReference type="Proteomes" id="UP000219167">
    <property type="component" value="Unassembled WGS sequence"/>
</dbReference>
<evidence type="ECO:0000259" key="3">
    <source>
        <dbReference type="Pfam" id="PF12835"/>
    </source>
</evidence>
<dbReference type="GO" id="GO:0015074">
    <property type="term" value="P:DNA integration"/>
    <property type="evidence" value="ECO:0007669"/>
    <property type="project" value="InterPro"/>
</dbReference>
<dbReference type="InterPro" id="IPR024456">
    <property type="entry name" value="Integrase_catalytic_putative"/>
</dbReference>
<protein>
    <submittedName>
        <fullName evidence="4">Integrase-like protein</fullName>
    </submittedName>
</protein>
<organism evidence="4 5">
    <name type="scientific">Rhizobium subbaraonis</name>
    <dbReference type="NCBI Taxonomy" id="908946"/>
    <lineage>
        <taxon>Bacteria</taxon>
        <taxon>Pseudomonadati</taxon>
        <taxon>Pseudomonadota</taxon>
        <taxon>Alphaproteobacteria</taxon>
        <taxon>Hyphomicrobiales</taxon>
        <taxon>Rhizobiaceae</taxon>
        <taxon>Rhizobium/Agrobacterium group</taxon>
        <taxon>Rhizobium</taxon>
    </lineage>
</organism>
<dbReference type="RefSeq" id="WP_097143312.1">
    <property type="nucleotide sequence ID" value="NZ_OBQD01000041.1"/>
</dbReference>
<dbReference type="SUPFAM" id="SSF56349">
    <property type="entry name" value="DNA breaking-rejoining enzymes"/>
    <property type="match status" value="1"/>
</dbReference>
<evidence type="ECO:0000313" key="5">
    <source>
        <dbReference type="Proteomes" id="UP000219167"/>
    </source>
</evidence>
<feature type="domain" description="Integrase catalytic" evidence="3">
    <location>
        <begin position="128"/>
        <end position="234"/>
    </location>
</feature>
<dbReference type="Gene3D" id="1.10.443.10">
    <property type="entry name" value="Intergrase catalytic core"/>
    <property type="match status" value="1"/>
</dbReference>
<dbReference type="Pfam" id="PF12834">
    <property type="entry name" value="Phage_int_SAM_2"/>
    <property type="match status" value="1"/>
</dbReference>
<dbReference type="Pfam" id="PF12835">
    <property type="entry name" value="Integrase_1"/>
    <property type="match status" value="1"/>
</dbReference>
<evidence type="ECO:0000256" key="1">
    <source>
        <dbReference type="ARBA" id="ARBA00023172"/>
    </source>
</evidence>
<keyword evidence="5" id="KW-1185">Reference proteome</keyword>
<dbReference type="GO" id="GO:0003677">
    <property type="term" value="F:DNA binding"/>
    <property type="evidence" value="ECO:0007669"/>
    <property type="project" value="InterPro"/>
</dbReference>
<dbReference type="AlphaFoldDB" id="A0A285V263"/>
<evidence type="ECO:0000259" key="2">
    <source>
        <dbReference type="Pfam" id="PF12834"/>
    </source>
</evidence>